<reference evidence="1 2" key="3">
    <citation type="journal article" date="2010" name="BMC Genomics">
        <title>Transcriptome sequencing and comparative analysis of cucumber flowers with different sex types.</title>
        <authorList>
            <person name="Guo S."/>
            <person name="Zheng Y."/>
            <person name="Joung J.G."/>
            <person name="Liu S."/>
            <person name="Zhang Z."/>
            <person name="Crasta O.R."/>
            <person name="Sobral B.W."/>
            <person name="Xu Y."/>
            <person name="Huang S."/>
            <person name="Fei Z."/>
        </authorList>
    </citation>
    <scope>NUCLEOTIDE SEQUENCE [LARGE SCALE GENOMIC DNA]</scope>
    <source>
        <strain evidence="2">cv. 9930</strain>
    </source>
</reference>
<reference evidence="1 2" key="1">
    <citation type="journal article" date="2009" name="Nat. Genet.">
        <title>The genome of the cucumber, Cucumis sativus L.</title>
        <authorList>
            <person name="Huang S."/>
            <person name="Li R."/>
            <person name="Zhang Z."/>
            <person name="Li L."/>
            <person name="Gu X."/>
            <person name="Fan W."/>
            <person name="Lucas W.J."/>
            <person name="Wang X."/>
            <person name="Xie B."/>
            <person name="Ni P."/>
            <person name="Ren Y."/>
            <person name="Zhu H."/>
            <person name="Li J."/>
            <person name="Lin K."/>
            <person name="Jin W."/>
            <person name="Fei Z."/>
            <person name="Li G."/>
            <person name="Staub J."/>
            <person name="Kilian A."/>
            <person name="van der Vossen E.A."/>
            <person name="Wu Y."/>
            <person name="Guo J."/>
            <person name="He J."/>
            <person name="Jia Z."/>
            <person name="Ren Y."/>
            <person name="Tian G."/>
            <person name="Lu Y."/>
            <person name="Ruan J."/>
            <person name="Qian W."/>
            <person name="Wang M."/>
            <person name="Huang Q."/>
            <person name="Li B."/>
            <person name="Xuan Z."/>
            <person name="Cao J."/>
            <person name="Asan"/>
            <person name="Wu Z."/>
            <person name="Zhang J."/>
            <person name="Cai Q."/>
            <person name="Bai Y."/>
            <person name="Zhao B."/>
            <person name="Han Y."/>
            <person name="Li Y."/>
            <person name="Li X."/>
            <person name="Wang S."/>
            <person name="Shi Q."/>
            <person name="Liu S."/>
            <person name="Cho W.K."/>
            <person name="Kim J.Y."/>
            <person name="Xu Y."/>
            <person name="Heller-Uszynska K."/>
            <person name="Miao H."/>
            <person name="Cheng Z."/>
            <person name="Zhang S."/>
            <person name="Wu J."/>
            <person name="Yang Y."/>
            <person name="Kang H."/>
            <person name="Li M."/>
            <person name="Liang H."/>
            <person name="Ren X."/>
            <person name="Shi Z."/>
            <person name="Wen M."/>
            <person name="Jian M."/>
            <person name="Yang H."/>
            <person name="Zhang G."/>
            <person name="Yang Z."/>
            <person name="Chen R."/>
            <person name="Liu S."/>
            <person name="Li J."/>
            <person name="Ma L."/>
            <person name="Liu H."/>
            <person name="Zhou Y."/>
            <person name="Zhao J."/>
            <person name="Fang X."/>
            <person name="Li G."/>
            <person name="Fang L."/>
            <person name="Li Y."/>
            <person name="Liu D."/>
            <person name="Zheng H."/>
            <person name="Zhang Y."/>
            <person name="Qin N."/>
            <person name="Li Z."/>
            <person name="Yang G."/>
            <person name="Yang S."/>
            <person name="Bolund L."/>
            <person name="Kristiansen K."/>
            <person name="Zheng H."/>
            <person name="Li S."/>
            <person name="Zhang X."/>
            <person name="Yang H."/>
            <person name="Wang J."/>
            <person name="Sun R."/>
            <person name="Zhang B."/>
            <person name="Jiang S."/>
            <person name="Wang J."/>
            <person name="Du Y."/>
            <person name="Li S."/>
        </authorList>
    </citation>
    <scope>NUCLEOTIDE SEQUENCE [LARGE SCALE GENOMIC DNA]</scope>
    <source>
        <strain evidence="2">cv. 9930</strain>
    </source>
</reference>
<protein>
    <submittedName>
        <fullName evidence="1">Uncharacterized protein</fullName>
    </submittedName>
</protein>
<name>A0A0A0L3G1_CUCSA</name>
<evidence type="ECO:0000313" key="2">
    <source>
        <dbReference type="Proteomes" id="UP000029981"/>
    </source>
</evidence>
<dbReference type="EMBL" id="CM002925">
    <property type="protein sequence ID" value="KGN54676.1"/>
    <property type="molecule type" value="Genomic_DNA"/>
</dbReference>
<evidence type="ECO:0000313" key="1">
    <source>
        <dbReference type="EMBL" id="KGN54676.1"/>
    </source>
</evidence>
<keyword evidence="2" id="KW-1185">Reference proteome</keyword>
<sequence>MKVIIDLLNMEVILHSQPDMDITYDETLYKTLLEQSNLSRLSGLYMDASWNPFEPYRSWMNIYEIRGNVTVKDNNKKDTGQEDLKGFIDEDTALLLLLQEDENDATLLLPLQDEDVVVLSLYNDDEAKPRCLIVPIRKVDLTANAQLSSSRSWIAHDRKTLQTIAKNKRRRRFYL</sequence>
<reference evidence="1 2" key="4">
    <citation type="journal article" date="2011" name="BMC Genomics">
        <title>RNA-Seq improves annotation of protein-coding genes in the cucumber genome.</title>
        <authorList>
            <person name="Li Z."/>
            <person name="Zhang Z."/>
            <person name="Yan P."/>
            <person name="Huang S."/>
            <person name="Fei Z."/>
            <person name="Lin K."/>
        </authorList>
    </citation>
    <scope>NUCLEOTIDE SEQUENCE [LARGE SCALE GENOMIC DNA]</scope>
    <source>
        <strain evidence="2">cv. 9930</strain>
    </source>
</reference>
<accession>A0A0A0L3G1</accession>
<dbReference type="AlphaFoldDB" id="A0A0A0L3G1"/>
<dbReference type="Gramene" id="KGN54676">
    <property type="protein sequence ID" value="KGN54676"/>
    <property type="gene ID" value="Csa_4G420170"/>
</dbReference>
<organism evidence="1 2">
    <name type="scientific">Cucumis sativus</name>
    <name type="common">Cucumber</name>
    <dbReference type="NCBI Taxonomy" id="3659"/>
    <lineage>
        <taxon>Eukaryota</taxon>
        <taxon>Viridiplantae</taxon>
        <taxon>Streptophyta</taxon>
        <taxon>Embryophyta</taxon>
        <taxon>Tracheophyta</taxon>
        <taxon>Spermatophyta</taxon>
        <taxon>Magnoliopsida</taxon>
        <taxon>eudicotyledons</taxon>
        <taxon>Gunneridae</taxon>
        <taxon>Pentapetalae</taxon>
        <taxon>rosids</taxon>
        <taxon>fabids</taxon>
        <taxon>Cucurbitales</taxon>
        <taxon>Cucurbitaceae</taxon>
        <taxon>Benincaseae</taxon>
        <taxon>Cucumis</taxon>
    </lineage>
</organism>
<reference evidence="1 2" key="2">
    <citation type="journal article" date="2009" name="PLoS ONE">
        <title>An integrated genetic and cytogenetic map of the cucumber genome.</title>
        <authorList>
            <person name="Ren Y."/>
            <person name="Zhang Z."/>
            <person name="Liu J."/>
            <person name="Staub J.E."/>
            <person name="Han Y."/>
            <person name="Cheng Z."/>
            <person name="Li X."/>
            <person name="Lu J."/>
            <person name="Miao H."/>
            <person name="Kang H."/>
            <person name="Xie B."/>
            <person name="Gu X."/>
            <person name="Wang X."/>
            <person name="Du Y."/>
            <person name="Jin W."/>
            <person name="Huang S."/>
        </authorList>
    </citation>
    <scope>NUCLEOTIDE SEQUENCE [LARGE SCALE GENOMIC DNA]</scope>
    <source>
        <strain evidence="2">cv. 9930</strain>
    </source>
</reference>
<dbReference type="Proteomes" id="UP000029981">
    <property type="component" value="Chromosome 4"/>
</dbReference>
<gene>
    <name evidence="1" type="ORF">Csa_4G420170</name>
</gene>
<proteinExistence type="predicted"/>